<keyword evidence="12" id="KW-1185">Reference proteome</keyword>
<keyword evidence="3" id="KW-0964">Secreted</keyword>
<dbReference type="CDD" id="cd03141">
    <property type="entry name" value="GATase1_Hsp31_like"/>
    <property type="match status" value="1"/>
</dbReference>
<dbReference type="Gene3D" id="3.40.50.880">
    <property type="match status" value="1"/>
</dbReference>
<sequence length="223" mass="24257">MAKSHCLIVLSAASQGVDAFSFIQSFKVLHPVFNIQLTSPNGKAPEFISSDETSQRWLNEFRGRPYSSPVRIDSVDASRYSALLIPDGRGALYDLVHNTHLQSIVNHFIKTNKSICAIGSGVAALCSAPLTKSIPWNFEGFSITATPIVELAKKPGYGSLPIIIEDFVKQNGGVYSASEPHAVHVIIDRFLITGQNEASTVTAVQNLILLCNLRQSRSSSTNR</sequence>
<keyword evidence="11" id="KW-0315">Glutamine amidotransferase</keyword>
<evidence type="ECO:0000256" key="3">
    <source>
        <dbReference type="ARBA" id="ARBA00022525"/>
    </source>
</evidence>
<protein>
    <recommendedName>
        <fullName evidence="6">Glutamine amidotransferase-like class 1 domain-containing protein 1</fullName>
    </recommendedName>
    <alternativeName>
        <fullName evidence="8">Ferry endosomal RAB5 effector complex subunit 5</fullName>
    </alternativeName>
    <alternativeName>
        <fullName evidence="7">Parkinson disease 7 domain-containing protein 1</fullName>
    </alternativeName>
</protein>
<dbReference type="GO" id="GO:0019172">
    <property type="term" value="F:glyoxalase III activity"/>
    <property type="evidence" value="ECO:0007669"/>
    <property type="project" value="TreeGrafter"/>
</dbReference>
<evidence type="ECO:0000259" key="10">
    <source>
        <dbReference type="Pfam" id="PF01965"/>
    </source>
</evidence>
<proteinExistence type="predicted"/>
<dbReference type="SUPFAM" id="SSF52317">
    <property type="entry name" value="Class I glutamine amidotransferase-like"/>
    <property type="match status" value="1"/>
</dbReference>
<evidence type="ECO:0000256" key="5">
    <source>
        <dbReference type="ARBA" id="ARBA00022753"/>
    </source>
</evidence>
<evidence type="ECO:0000313" key="11">
    <source>
        <dbReference type="EMBL" id="KAJ8024214.1"/>
    </source>
</evidence>
<dbReference type="Proteomes" id="UP001152320">
    <property type="component" value="Chromosome 19"/>
</dbReference>
<dbReference type="GO" id="GO:0005576">
    <property type="term" value="C:extracellular region"/>
    <property type="evidence" value="ECO:0007669"/>
    <property type="project" value="UniProtKB-SubCell"/>
</dbReference>
<dbReference type="PANTHER" id="PTHR48094">
    <property type="entry name" value="PROTEIN/NUCLEIC ACID DEGLYCASE DJ-1-RELATED"/>
    <property type="match status" value="1"/>
</dbReference>
<reference evidence="11" key="1">
    <citation type="submission" date="2021-10" db="EMBL/GenBank/DDBJ databases">
        <title>Tropical sea cucumber genome reveals ecological adaptation and Cuvierian tubules defense mechanism.</title>
        <authorList>
            <person name="Chen T."/>
        </authorList>
    </citation>
    <scope>NUCLEOTIDE SEQUENCE</scope>
    <source>
        <strain evidence="11">Nanhai2018</strain>
        <tissue evidence="11">Muscle</tissue>
    </source>
</reference>
<dbReference type="GO" id="GO:0005769">
    <property type="term" value="C:early endosome"/>
    <property type="evidence" value="ECO:0007669"/>
    <property type="project" value="UniProtKB-SubCell"/>
</dbReference>
<dbReference type="OrthoDB" id="543156at2759"/>
<dbReference type="EMBL" id="JAIZAY010000019">
    <property type="protein sequence ID" value="KAJ8024214.1"/>
    <property type="molecule type" value="Genomic_DNA"/>
</dbReference>
<dbReference type="GO" id="GO:0019243">
    <property type="term" value="P:methylglyoxal catabolic process to D-lactate via S-lactoyl-glutathione"/>
    <property type="evidence" value="ECO:0007669"/>
    <property type="project" value="TreeGrafter"/>
</dbReference>
<dbReference type="InterPro" id="IPR002818">
    <property type="entry name" value="DJ-1/PfpI"/>
</dbReference>
<dbReference type="AlphaFoldDB" id="A0A9Q1BGD2"/>
<evidence type="ECO:0000256" key="4">
    <source>
        <dbReference type="ARBA" id="ARBA00022729"/>
    </source>
</evidence>
<name>A0A9Q1BGD2_HOLLE</name>
<dbReference type="InterPro" id="IPR050325">
    <property type="entry name" value="Prot/Nucl_acid_deglycase"/>
</dbReference>
<dbReference type="PANTHER" id="PTHR48094:SF18">
    <property type="entry name" value="GLUTAMINE AMIDOTRANSFERASE-LIKE CLASS 1 DOMAIN-CONTAINING PROTEIN 1"/>
    <property type="match status" value="1"/>
</dbReference>
<keyword evidence="5" id="KW-0967">Endosome</keyword>
<dbReference type="InterPro" id="IPR029062">
    <property type="entry name" value="Class_I_gatase-like"/>
</dbReference>
<evidence type="ECO:0000313" key="12">
    <source>
        <dbReference type="Proteomes" id="UP001152320"/>
    </source>
</evidence>
<feature type="domain" description="DJ-1/PfpI" evidence="10">
    <location>
        <begin position="48"/>
        <end position="132"/>
    </location>
</feature>
<organism evidence="11 12">
    <name type="scientific">Holothuria leucospilota</name>
    <name type="common">Black long sea cucumber</name>
    <name type="synonym">Mertensiothuria leucospilota</name>
    <dbReference type="NCBI Taxonomy" id="206669"/>
    <lineage>
        <taxon>Eukaryota</taxon>
        <taxon>Metazoa</taxon>
        <taxon>Echinodermata</taxon>
        <taxon>Eleutherozoa</taxon>
        <taxon>Echinozoa</taxon>
        <taxon>Holothuroidea</taxon>
        <taxon>Aspidochirotacea</taxon>
        <taxon>Aspidochirotida</taxon>
        <taxon>Holothuriidae</taxon>
        <taxon>Holothuria</taxon>
    </lineage>
</organism>
<evidence type="ECO:0000256" key="8">
    <source>
        <dbReference type="ARBA" id="ARBA00044823"/>
    </source>
</evidence>
<evidence type="ECO:0000256" key="9">
    <source>
        <dbReference type="ARBA" id="ARBA00045408"/>
    </source>
</evidence>
<evidence type="ECO:0000256" key="7">
    <source>
        <dbReference type="ARBA" id="ARBA00042130"/>
    </source>
</evidence>
<comment type="caution">
    <text evidence="11">The sequence shown here is derived from an EMBL/GenBank/DDBJ whole genome shotgun (WGS) entry which is preliminary data.</text>
</comment>
<evidence type="ECO:0000256" key="2">
    <source>
        <dbReference type="ARBA" id="ARBA00004613"/>
    </source>
</evidence>
<comment type="subcellular location">
    <subcellularLocation>
        <location evidence="1">Early endosome</location>
    </subcellularLocation>
    <subcellularLocation>
        <location evidence="2">Secreted</location>
    </subcellularLocation>
</comment>
<keyword evidence="4" id="KW-0732">Signal</keyword>
<evidence type="ECO:0000256" key="6">
    <source>
        <dbReference type="ARBA" id="ARBA00039189"/>
    </source>
</evidence>
<evidence type="ECO:0000256" key="1">
    <source>
        <dbReference type="ARBA" id="ARBA00004412"/>
    </source>
</evidence>
<dbReference type="Pfam" id="PF01965">
    <property type="entry name" value="DJ-1_PfpI"/>
    <property type="match status" value="1"/>
</dbReference>
<accession>A0A9Q1BGD2</accession>
<gene>
    <name evidence="11" type="ORF">HOLleu_36879</name>
</gene>
<comment type="function">
    <text evidence="9">Component of the FERRY complex (Five-subunit Endosomal Rab5 and RNA/ribosome intermediary). The FERRY complex directly interacts with mRNAs and RAB5A, and functions as a RAB5A effector involved in the localization and the distribution of specific mRNAs most likely by mediating their endosomal transport. The complex recruits mRNAs and ribosomes to early endosomes through direct mRNA-interaction.</text>
</comment>